<dbReference type="AlphaFoldDB" id="A0A8X8CQH4"/>
<proteinExistence type="predicted"/>
<dbReference type="GO" id="GO:0006406">
    <property type="term" value="P:mRNA export from nucleus"/>
    <property type="evidence" value="ECO:0007669"/>
    <property type="project" value="TreeGrafter"/>
</dbReference>
<dbReference type="Pfam" id="PF13865">
    <property type="entry name" value="FoP_duplication"/>
    <property type="match status" value="1"/>
</dbReference>
<evidence type="ECO:0000259" key="2">
    <source>
        <dbReference type="SMART" id="SM01218"/>
    </source>
</evidence>
<dbReference type="PANTHER" id="PTHR19965:SF35">
    <property type="entry name" value="RNA ANNEALING PROTEIN YRA1"/>
    <property type="match status" value="1"/>
</dbReference>
<feature type="domain" description="Chromatin target of PRMT1 protein C-terminal" evidence="2">
    <location>
        <begin position="143"/>
        <end position="204"/>
    </location>
</feature>
<protein>
    <recommendedName>
        <fullName evidence="2">Chromatin target of PRMT1 protein C-terminal domain-containing protein</fullName>
    </recommendedName>
</protein>
<keyword evidence="1" id="KW-0694">RNA-binding</keyword>
<dbReference type="GO" id="GO:0005634">
    <property type="term" value="C:nucleus"/>
    <property type="evidence" value="ECO:0007669"/>
    <property type="project" value="TreeGrafter"/>
</dbReference>
<comment type="caution">
    <text evidence="3">The sequence shown here is derived from an EMBL/GenBank/DDBJ whole genome shotgun (WGS) entry which is preliminary data.</text>
</comment>
<dbReference type="InterPro" id="IPR051229">
    <property type="entry name" value="ALYREF_mRNA_export"/>
</dbReference>
<dbReference type="PANTHER" id="PTHR19965">
    <property type="entry name" value="RNA AND EXPORT FACTOR BINDING PROTEIN"/>
    <property type="match status" value="1"/>
</dbReference>
<keyword evidence="4" id="KW-1185">Reference proteome</keyword>
<name>A0A8X8CQH4_POPTO</name>
<dbReference type="InterPro" id="IPR025715">
    <property type="entry name" value="FoP_C"/>
</dbReference>
<evidence type="ECO:0000313" key="3">
    <source>
        <dbReference type="EMBL" id="KAG6762139.1"/>
    </source>
</evidence>
<sequence length="204" mass="22388">MTGAADRRYLTHAWHTLRTSDGFFVSYCSSEYLFFLGNGRRVFIRPAEAVAAVKRYNRVQLDGKPMKIEIVGANFAPPHANAAFGNSNGLSGRFVVHYSYDLGCRLLAKYVENLCFDSVIDAFSAFEVLDLVVPAVLCQNIIMTSICYNVRSRGGALVQLRGGSGGGRGIGRGRGRGRGCGEKVSAEDLDEYLEKYHSESMPIN</sequence>
<accession>A0A8X8CQH4</accession>
<dbReference type="EMBL" id="JAAWWB010000017">
    <property type="protein sequence ID" value="KAG6762139.1"/>
    <property type="molecule type" value="Genomic_DNA"/>
</dbReference>
<gene>
    <name evidence="3" type="ORF">POTOM_032626</name>
</gene>
<dbReference type="GO" id="GO:0003729">
    <property type="term" value="F:mRNA binding"/>
    <property type="evidence" value="ECO:0007669"/>
    <property type="project" value="TreeGrafter"/>
</dbReference>
<organism evidence="3 4">
    <name type="scientific">Populus tomentosa</name>
    <name type="common">Chinese white poplar</name>
    <dbReference type="NCBI Taxonomy" id="118781"/>
    <lineage>
        <taxon>Eukaryota</taxon>
        <taxon>Viridiplantae</taxon>
        <taxon>Streptophyta</taxon>
        <taxon>Embryophyta</taxon>
        <taxon>Tracheophyta</taxon>
        <taxon>Spermatophyta</taxon>
        <taxon>Magnoliopsida</taxon>
        <taxon>eudicotyledons</taxon>
        <taxon>Gunneridae</taxon>
        <taxon>Pentapetalae</taxon>
        <taxon>rosids</taxon>
        <taxon>fabids</taxon>
        <taxon>Malpighiales</taxon>
        <taxon>Salicaceae</taxon>
        <taxon>Saliceae</taxon>
        <taxon>Populus</taxon>
    </lineage>
</organism>
<dbReference type="Proteomes" id="UP000886885">
    <property type="component" value="Chromosome 9A"/>
</dbReference>
<evidence type="ECO:0000313" key="4">
    <source>
        <dbReference type="Proteomes" id="UP000886885"/>
    </source>
</evidence>
<evidence type="ECO:0000256" key="1">
    <source>
        <dbReference type="ARBA" id="ARBA00022884"/>
    </source>
</evidence>
<dbReference type="OrthoDB" id="1049195at2759"/>
<dbReference type="SMART" id="SM01218">
    <property type="entry name" value="FoP_duplication"/>
    <property type="match status" value="1"/>
</dbReference>
<reference evidence="3" key="1">
    <citation type="journal article" date="2020" name="bioRxiv">
        <title>Hybrid origin of Populus tomentosa Carr. identified through genome sequencing and phylogenomic analysis.</title>
        <authorList>
            <person name="An X."/>
            <person name="Gao K."/>
            <person name="Chen Z."/>
            <person name="Li J."/>
            <person name="Yang X."/>
            <person name="Yang X."/>
            <person name="Zhou J."/>
            <person name="Guo T."/>
            <person name="Zhao T."/>
            <person name="Huang S."/>
            <person name="Miao D."/>
            <person name="Khan W.U."/>
            <person name="Rao P."/>
            <person name="Ye M."/>
            <person name="Lei B."/>
            <person name="Liao W."/>
            <person name="Wang J."/>
            <person name="Ji L."/>
            <person name="Li Y."/>
            <person name="Guo B."/>
            <person name="Mustafa N.S."/>
            <person name="Li S."/>
            <person name="Yun Q."/>
            <person name="Keller S.R."/>
            <person name="Mao J."/>
            <person name="Zhang R."/>
            <person name="Strauss S.H."/>
        </authorList>
    </citation>
    <scope>NUCLEOTIDE SEQUENCE</scope>
    <source>
        <strain evidence="3">GM15</strain>
        <tissue evidence="3">Leaf</tissue>
    </source>
</reference>